<sequence length="278" mass="30791">MMGCVRQVSGEDVISEQEFRAWWEEQRKQREDGVCFFHVLRQEVAKRMRVPHVRRLQLVCDGNILTPSDGWMNAELTVVVRPCPAGCYAQKLSHAVRTTDLQELNRLLDLPCDPDGNRDISPLHEAVQLGVMRAIQFLLEAGADINKASPEGRTPLHVAAALSNGSSFVRRLVAASADLDRADNSGLTPMHLAVQTDRRATRFLVRAGADKDRADNSGSTPMHFAAASGNVEMVRGLLSDRASFDKVDNSGRLPRDVAENQEVAGLLTRKKRRKSKVT</sequence>
<name>A0AA36IYE6_9DINO</name>
<dbReference type="Pfam" id="PF12796">
    <property type="entry name" value="Ank_2"/>
    <property type="match status" value="1"/>
</dbReference>
<keyword evidence="5" id="KW-1185">Reference proteome</keyword>
<feature type="repeat" description="ANK" evidence="3">
    <location>
        <begin position="118"/>
        <end position="150"/>
    </location>
</feature>
<dbReference type="EMBL" id="CAUJNA010003225">
    <property type="protein sequence ID" value="CAJ1396273.1"/>
    <property type="molecule type" value="Genomic_DNA"/>
</dbReference>
<evidence type="ECO:0000313" key="4">
    <source>
        <dbReference type="EMBL" id="CAJ1396273.1"/>
    </source>
</evidence>
<dbReference type="Gene3D" id="1.25.40.20">
    <property type="entry name" value="Ankyrin repeat-containing domain"/>
    <property type="match status" value="3"/>
</dbReference>
<evidence type="ECO:0000256" key="3">
    <source>
        <dbReference type="PROSITE-ProRule" id="PRU00023"/>
    </source>
</evidence>
<dbReference type="SUPFAM" id="SSF48403">
    <property type="entry name" value="Ankyrin repeat"/>
    <property type="match status" value="1"/>
</dbReference>
<feature type="repeat" description="ANK" evidence="3">
    <location>
        <begin position="217"/>
        <end position="249"/>
    </location>
</feature>
<dbReference type="PANTHER" id="PTHR24201">
    <property type="entry name" value="ANK_REP_REGION DOMAIN-CONTAINING PROTEIN"/>
    <property type="match status" value="1"/>
</dbReference>
<dbReference type="PROSITE" id="PS50088">
    <property type="entry name" value="ANK_REPEAT"/>
    <property type="match status" value="3"/>
</dbReference>
<keyword evidence="1" id="KW-0677">Repeat</keyword>
<proteinExistence type="predicted"/>
<dbReference type="InterPro" id="IPR036770">
    <property type="entry name" value="Ankyrin_rpt-contain_sf"/>
</dbReference>
<organism evidence="4 5">
    <name type="scientific">Effrenium voratum</name>
    <dbReference type="NCBI Taxonomy" id="2562239"/>
    <lineage>
        <taxon>Eukaryota</taxon>
        <taxon>Sar</taxon>
        <taxon>Alveolata</taxon>
        <taxon>Dinophyceae</taxon>
        <taxon>Suessiales</taxon>
        <taxon>Symbiodiniaceae</taxon>
        <taxon>Effrenium</taxon>
    </lineage>
</organism>
<protein>
    <submittedName>
        <fullName evidence="4">Uncharacterized protein</fullName>
    </submittedName>
</protein>
<dbReference type="InterPro" id="IPR002110">
    <property type="entry name" value="Ankyrin_rpt"/>
</dbReference>
<reference evidence="4" key="1">
    <citation type="submission" date="2023-08" db="EMBL/GenBank/DDBJ databases">
        <authorList>
            <person name="Chen Y."/>
            <person name="Shah S."/>
            <person name="Dougan E. K."/>
            <person name="Thang M."/>
            <person name="Chan C."/>
        </authorList>
    </citation>
    <scope>NUCLEOTIDE SEQUENCE</scope>
</reference>
<evidence type="ECO:0000256" key="2">
    <source>
        <dbReference type="ARBA" id="ARBA00023043"/>
    </source>
</evidence>
<dbReference type="InterPro" id="IPR050776">
    <property type="entry name" value="Ank_Repeat/CDKN_Inhibitor"/>
</dbReference>
<comment type="caution">
    <text evidence="4">The sequence shown here is derived from an EMBL/GenBank/DDBJ whole genome shotgun (WGS) entry which is preliminary data.</text>
</comment>
<evidence type="ECO:0000256" key="1">
    <source>
        <dbReference type="ARBA" id="ARBA00022737"/>
    </source>
</evidence>
<evidence type="ECO:0000313" key="5">
    <source>
        <dbReference type="Proteomes" id="UP001178507"/>
    </source>
</evidence>
<dbReference type="AlphaFoldDB" id="A0AA36IYE6"/>
<accession>A0AA36IYE6</accession>
<feature type="repeat" description="ANK" evidence="3">
    <location>
        <begin position="151"/>
        <end position="184"/>
    </location>
</feature>
<dbReference type="Pfam" id="PF00023">
    <property type="entry name" value="Ank"/>
    <property type="match status" value="1"/>
</dbReference>
<dbReference type="PROSITE" id="PS50297">
    <property type="entry name" value="ANK_REP_REGION"/>
    <property type="match status" value="3"/>
</dbReference>
<dbReference type="SMART" id="SM00248">
    <property type="entry name" value="ANK"/>
    <property type="match status" value="4"/>
</dbReference>
<dbReference type="Proteomes" id="UP001178507">
    <property type="component" value="Unassembled WGS sequence"/>
</dbReference>
<gene>
    <name evidence="4" type="ORF">EVOR1521_LOCUS20531</name>
</gene>
<keyword evidence="2 3" id="KW-0040">ANK repeat</keyword>